<feature type="compositionally biased region" description="Low complexity" evidence="2">
    <location>
        <begin position="1595"/>
        <end position="1607"/>
    </location>
</feature>
<feature type="compositionally biased region" description="Polar residues" evidence="2">
    <location>
        <begin position="276"/>
        <end position="302"/>
    </location>
</feature>
<evidence type="ECO:0000256" key="2">
    <source>
        <dbReference type="SAM" id="MobiDB-lite"/>
    </source>
</evidence>
<dbReference type="Pfam" id="PF00533">
    <property type="entry name" value="BRCT"/>
    <property type="match status" value="1"/>
</dbReference>
<feature type="domain" description="BRCT" evidence="3">
    <location>
        <begin position="539"/>
        <end position="620"/>
    </location>
</feature>
<keyword evidence="5" id="KW-1185">Reference proteome</keyword>
<dbReference type="PROSITE" id="PS50172">
    <property type="entry name" value="BRCT"/>
    <property type="match status" value="7"/>
</dbReference>
<dbReference type="STRING" id="1257118.L8HKJ6"/>
<evidence type="ECO:0000313" key="5">
    <source>
        <dbReference type="Proteomes" id="UP000011083"/>
    </source>
</evidence>
<feature type="domain" description="BRCT" evidence="3">
    <location>
        <begin position="183"/>
        <end position="272"/>
    </location>
</feature>
<feature type="compositionally biased region" description="Acidic residues" evidence="2">
    <location>
        <begin position="957"/>
        <end position="966"/>
    </location>
</feature>
<dbReference type="VEuPathDB" id="AmoebaDB:ACA1_018990"/>
<feature type="domain" description="BRCT" evidence="3">
    <location>
        <begin position="698"/>
        <end position="789"/>
    </location>
</feature>
<dbReference type="InterPro" id="IPR049936">
    <property type="entry name" value="TopBP1_BRCT_8"/>
</dbReference>
<dbReference type="CDD" id="cd17730">
    <property type="entry name" value="BRCT_PAXIP1_rpt4"/>
    <property type="match status" value="1"/>
</dbReference>
<dbReference type="PANTHER" id="PTHR13561">
    <property type="entry name" value="DNA REPLICATION REGULATOR DPB11-RELATED"/>
    <property type="match status" value="1"/>
</dbReference>
<dbReference type="Pfam" id="PF12738">
    <property type="entry name" value="PTCB-BRCT"/>
    <property type="match status" value="3"/>
</dbReference>
<dbReference type="OMA" id="MESECNI"/>
<dbReference type="FunFam" id="3.40.50.10190:FF:000010">
    <property type="entry name" value="DNA topoisomerase II binding protein 1"/>
    <property type="match status" value="1"/>
</dbReference>
<evidence type="ECO:0000313" key="4">
    <source>
        <dbReference type="EMBL" id="ELR25747.1"/>
    </source>
</evidence>
<feature type="compositionally biased region" description="Basic and acidic residues" evidence="2">
    <location>
        <begin position="1043"/>
        <end position="1066"/>
    </location>
</feature>
<feature type="region of interest" description="Disordered" evidence="2">
    <location>
        <begin position="856"/>
        <end position="1119"/>
    </location>
</feature>
<dbReference type="CDD" id="cd17728">
    <property type="entry name" value="BRCT_TopBP1_rpt8"/>
    <property type="match status" value="1"/>
</dbReference>
<accession>L8HKJ6</accession>
<dbReference type="GO" id="GO:0033314">
    <property type="term" value="P:mitotic DNA replication checkpoint signaling"/>
    <property type="evidence" value="ECO:0007669"/>
    <property type="project" value="TreeGrafter"/>
</dbReference>
<feature type="domain" description="BRCT" evidence="3">
    <location>
        <begin position="100"/>
        <end position="185"/>
    </location>
</feature>
<dbReference type="FunFam" id="3.40.50.10190:FF:000018">
    <property type="entry name" value="DNA topoisomerase 2-binding protein 1"/>
    <property type="match status" value="1"/>
</dbReference>
<dbReference type="GO" id="GO:0007095">
    <property type="term" value="P:mitotic G2 DNA damage checkpoint signaling"/>
    <property type="evidence" value="ECO:0007669"/>
    <property type="project" value="TreeGrafter"/>
</dbReference>
<feature type="region of interest" description="Disordered" evidence="2">
    <location>
        <begin position="653"/>
        <end position="694"/>
    </location>
</feature>
<keyword evidence="1" id="KW-0677">Repeat</keyword>
<name>L8HKJ6_ACACF</name>
<evidence type="ECO:0000256" key="1">
    <source>
        <dbReference type="ARBA" id="ARBA00022737"/>
    </source>
</evidence>
<feature type="region of interest" description="Disordered" evidence="2">
    <location>
        <begin position="1582"/>
        <end position="1617"/>
    </location>
</feature>
<organism evidence="4 5">
    <name type="scientific">Acanthamoeba castellanii (strain ATCC 30010 / Neff)</name>
    <dbReference type="NCBI Taxonomy" id="1257118"/>
    <lineage>
        <taxon>Eukaryota</taxon>
        <taxon>Amoebozoa</taxon>
        <taxon>Discosea</taxon>
        <taxon>Longamoebia</taxon>
        <taxon>Centramoebida</taxon>
        <taxon>Acanthamoebidae</taxon>
        <taxon>Acanthamoeba</taxon>
    </lineage>
</organism>
<dbReference type="KEGG" id="acan:ACA1_018990"/>
<dbReference type="Pfam" id="PF16770">
    <property type="entry name" value="RTT107_BRCT_5"/>
    <property type="match status" value="1"/>
</dbReference>
<feature type="region of interest" description="Disordered" evidence="2">
    <location>
        <begin position="275"/>
        <end position="401"/>
    </location>
</feature>
<feature type="compositionally biased region" description="Polar residues" evidence="2">
    <location>
        <begin position="1096"/>
        <end position="1112"/>
    </location>
</feature>
<feature type="domain" description="BRCT" evidence="3">
    <location>
        <begin position="1329"/>
        <end position="1417"/>
    </location>
</feature>
<dbReference type="InterPro" id="IPR059215">
    <property type="entry name" value="BRCT2_TopBP1-like"/>
</dbReference>
<dbReference type="EMBL" id="KB007791">
    <property type="protein sequence ID" value="ELR25747.1"/>
    <property type="molecule type" value="Genomic_DNA"/>
</dbReference>
<feature type="domain" description="BRCT" evidence="3">
    <location>
        <begin position="1"/>
        <end position="92"/>
    </location>
</feature>
<dbReference type="GeneID" id="14926817"/>
<feature type="compositionally biased region" description="Low complexity" evidence="2">
    <location>
        <begin position="1221"/>
        <end position="1230"/>
    </location>
</feature>
<reference evidence="4 5" key="1">
    <citation type="journal article" date="2013" name="Genome Biol.">
        <title>Genome of Acanthamoeba castellanii highlights extensive lateral gene transfer and early evolution of tyrosine kinase signaling.</title>
        <authorList>
            <person name="Clarke M."/>
            <person name="Lohan A.J."/>
            <person name="Liu B."/>
            <person name="Lagkouvardos I."/>
            <person name="Roy S."/>
            <person name="Zafar N."/>
            <person name="Bertelli C."/>
            <person name="Schilde C."/>
            <person name="Kianianmomeni A."/>
            <person name="Burglin T.R."/>
            <person name="Frech C."/>
            <person name="Turcotte B."/>
            <person name="Kopec K.O."/>
            <person name="Synnott J.M."/>
            <person name="Choo C."/>
            <person name="Paponov I."/>
            <person name="Finkler A."/>
            <person name="Soon Heng Tan C."/>
            <person name="Hutchins A.P."/>
            <person name="Weinmeier T."/>
            <person name="Rattei T."/>
            <person name="Chu J.S."/>
            <person name="Gimenez G."/>
            <person name="Irimia M."/>
            <person name="Rigden D.J."/>
            <person name="Fitzpatrick D.A."/>
            <person name="Lorenzo-Morales J."/>
            <person name="Bateman A."/>
            <person name="Chiu C.H."/>
            <person name="Tang P."/>
            <person name="Hegemann P."/>
            <person name="Fromm H."/>
            <person name="Raoult D."/>
            <person name="Greub G."/>
            <person name="Miranda-Saavedra D."/>
            <person name="Chen N."/>
            <person name="Nash P."/>
            <person name="Ginger M.L."/>
            <person name="Horn M."/>
            <person name="Schaap P."/>
            <person name="Caler L."/>
            <person name="Loftus B."/>
        </authorList>
    </citation>
    <scope>NUCLEOTIDE SEQUENCE [LARGE SCALE GENOMIC DNA]</scope>
    <source>
        <strain evidence="4 5">Neff</strain>
    </source>
</reference>
<dbReference type="CDD" id="cd17738">
    <property type="entry name" value="BRCT_TopBP1_rpt7"/>
    <property type="match status" value="1"/>
</dbReference>
<dbReference type="OrthoDB" id="251770at2759"/>
<dbReference type="Proteomes" id="UP000011083">
    <property type="component" value="Unassembled WGS sequence"/>
</dbReference>
<feature type="compositionally biased region" description="Low complexity" evidence="2">
    <location>
        <begin position="676"/>
        <end position="691"/>
    </location>
</feature>
<feature type="compositionally biased region" description="Basic and acidic residues" evidence="2">
    <location>
        <begin position="1257"/>
        <end position="1274"/>
    </location>
</feature>
<protein>
    <submittedName>
        <fullName evidence="4">Subunit of DNA polymerase II</fullName>
    </submittedName>
</protein>
<dbReference type="PANTHER" id="PTHR13561:SF20">
    <property type="entry name" value="DNA TOPOISOMERASE 2-BINDING PROTEIN 1"/>
    <property type="match status" value="1"/>
</dbReference>
<feature type="compositionally biased region" description="Polar residues" evidence="2">
    <location>
        <begin position="1292"/>
        <end position="1305"/>
    </location>
</feature>
<dbReference type="SMART" id="SM00292">
    <property type="entry name" value="BRCT"/>
    <property type="match status" value="8"/>
</dbReference>
<sequence length="1617" mass="179459">MSVFAGVKFFLSNRLSMEDHRNLRKIIADQGGQIVEQPGDSKCFHVLPLFTQPDAEAELLQYQKELLPIIGPPCVVEAAERRYQLPDREAVRRSPLFARFLLGAVVCSTAISADMRSALVQRVLWMGGEWHMDFTNTVTHMLAYMPGSEKYKVAVQRGRPALVHPSWVTECWKQQALVPIDQFPVPPFTGLTMTVTGFPHDEREKMKRLCMQHGGQYSSDLNRSCTHLIVERPGSKKHQYALLWGSVKVVHPRWLYESVEKRACLKEEDFPVLPAESQSQSSANQDAPCSSGTVDSDSQLSISMADPDEAERTRSHSTALKRPRSPAGAGAGAAHSAESKKRKRAEPPAALPVSMSTSRRHDRSGGGDDEEVKSSQQPMARRQRQPRGEIAPSVTQGASMLDPATLPPFSYSPFESPSLFKGFSFLCKGFDSAKERSEIKKLVEDHGGVVTFDNPTGASTVSPVAGTYVLYELAPHGTPGVSNQPLPTGEREPPANIVVTPQWVQRCIQDERVMDPMEMPILFTPLPHPLPLPKPPLSYLISVTGFAGVDRENLKGLIESMGFSYTDRFTKKNTHLICKEASGDKFVKAKEWQRGAIVSAEWLTQSASKGRIQDTKRFAAAQTEDVLSVNRKFEERQRSQAKINKLNKDRSVICISDPKPPKERSSTVKSGRRRSSAATSSLSSSSSTSLAPHGAAVPSEPFLSDVTILVSKKLEQQQSVLHDLVASMGGTFAYMFDPSISHLIFEGRADTSKELRLAKGHKHIKIVSPLWLHACKRHNAKVDEIEYPHTMNPRMTLGLDFKSPSLVAVKKEKRDPDNNHHPAIPQPAAIAVVKREVKEEEEDLALAFNVDNYYSQQSHHHHHHQEERDEDLFVPPTQQPSDSASYRVPLTLQHHRPQPTAGSMTTREQTETRPSDTRDESWAVPERSRRGEENECDLDEYGDERRKERKRSRERSEEEEGEEEDEPLHRSRREGRKANQRKEEREVVVEEYDDEESTRTNYEVVVGCTPDVRQGGGTTVPGMPPYFWQAGATTTTTTTTTIKTEEPGFRDDDNGEERRENEKQQQEDVDEEDEGEEKEEKEDEEEESEGSGHSAIIQQLLQKNKASSTGQMRISPLLRMQPKTSSFMLETISRTVARSDTMLGKEYNRSLSKFSSSTMFKPPMSKDILPSQTEEEEDPAPESSERRYADEPDSQVVKYAFPLEQAAQDLLFSLAEESMDTEGGASATESASERESRKRKTGAGVEETVQAKAATDASEHQRGSETKRRRKDEPKTDEDEAPPKDPMDGKEVQQQVTESPWSSRGSGNGVTGSGPNRASGSLDRSLAGKSYIFMFTAFNSTTNKLSPTYVDTVRELGGHVLETKFFHPRCTHVVMAEPVRTEKSLAACAAGIWLLKASYLEECVEKNAFVDESRHIWTEQDTDNEVAQLMIASSRRWRAEVVKRRLELQQAGKKGEELLRVGAFAGWRVLVVHYADVKRGEGLKRLIEAGGGEVCPTSATLPSGLTMAFFNDRPDESSDLVVALRRAKVPVLTAEYIGDFLTRYPQPPVDRYNFTSPAFAYQRRPRGATGATANSAAGSSVSLLGSGGGGGGGASAAATAASTAAGVKKLSTRTVRK</sequence>
<feature type="region of interest" description="Disordered" evidence="2">
    <location>
        <begin position="1152"/>
        <end position="1322"/>
    </location>
</feature>
<dbReference type="GO" id="GO:0006270">
    <property type="term" value="P:DNA replication initiation"/>
    <property type="evidence" value="ECO:0007669"/>
    <property type="project" value="TreeGrafter"/>
</dbReference>
<dbReference type="InterPro" id="IPR001357">
    <property type="entry name" value="BRCT_dom"/>
</dbReference>
<feature type="compositionally biased region" description="Basic and acidic residues" evidence="2">
    <location>
        <begin position="908"/>
        <end position="933"/>
    </location>
</feature>
<dbReference type="CDD" id="cd17727">
    <property type="entry name" value="BRCT_TopBP1_rpt6"/>
    <property type="match status" value="1"/>
</dbReference>
<evidence type="ECO:0000259" key="3">
    <source>
        <dbReference type="PROSITE" id="PS50172"/>
    </source>
</evidence>
<dbReference type="Gene3D" id="3.40.50.10190">
    <property type="entry name" value="BRCT domain"/>
    <property type="match status" value="7"/>
</dbReference>
<feature type="domain" description="BRCT" evidence="3">
    <location>
        <begin position="415"/>
        <end position="521"/>
    </location>
</feature>
<feature type="compositionally biased region" description="Basic and acidic residues" evidence="2">
    <location>
        <begin position="976"/>
        <end position="988"/>
    </location>
</feature>
<dbReference type="RefSeq" id="XP_004358311.1">
    <property type="nucleotide sequence ID" value="XM_004358254.1"/>
</dbReference>
<proteinExistence type="predicted"/>
<dbReference type="InterPro" id="IPR036420">
    <property type="entry name" value="BRCT_dom_sf"/>
</dbReference>
<feature type="compositionally biased region" description="Gly residues" evidence="2">
    <location>
        <begin position="1585"/>
        <end position="1594"/>
    </location>
</feature>
<gene>
    <name evidence="4" type="ORF">ACA1_018990</name>
</gene>
<feature type="compositionally biased region" description="Basic and acidic residues" evidence="2">
    <location>
        <begin position="1281"/>
        <end position="1291"/>
    </location>
</feature>
<feature type="compositionally biased region" description="Acidic residues" evidence="2">
    <location>
        <begin position="1067"/>
        <end position="1089"/>
    </location>
</feature>
<dbReference type="SUPFAM" id="SSF52113">
    <property type="entry name" value="BRCT domain"/>
    <property type="match status" value="6"/>
</dbReference>
<dbReference type="CDD" id="cd17731">
    <property type="entry name" value="BRCT_TopBP1_rpt2_like"/>
    <property type="match status" value="1"/>
</dbReference>